<feature type="compositionally biased region" description="Basic and acidic residues" evidence="1">
    <location>
        <begin position="84"/>
        <end position="96"/>
    </location>
</feature>
<dbReference type="Gene3D" id="1.10.530.10">
    <property type="match status" value="1"/>
</dbReference>
<dbReference type="GeneID" id="9594326"/>
<gene>
    <name evidence="4" type="ORF">SCHCODRAFT_257869</name>
</gene>
<dbReference type="OrthoDB" id="2537480at2759"/>
<feature type="domain" description="Transglycosylase SLT" evidence="3">
    <location>
        <begin position="202"/>
        <end position="289"/>
    </location>
</feature>
<dbReference type="InParanoid" id="D8QB14"/>
<accession>D8QB14</accession>
<keyword evidence="5" id="KW-1185">Reference proteome</keyword>
<feature type="signal peptide" evidence="2">
    <location>
        <begin position="1"/>
        <end position="22"/>
    </location>
</feature>
<organism evidence="5">
    <name type="scientific">Schizophyllum commune (strain H4-8 / FGSC 9210)</name>
    <name type="common">Split gill fungus</name>
    <dbReference type="NCBI Taxonomy" id="578458"/>
    <lineage>
        <taxon>Eukaryota</taxon>
        <taxon>Fungi</taxon>
        <taxon>Dikarya</taxon>
        <taxon>Basidiomycota</taxon>
        <taxon>Agaricomycotina</taxon>
        <taxon>Agaricomycetes</taxon>
        <taxon>Agaricomycetidae</taxon>
        <taxon>Agaricales</taxon>
        <taxon>Schizophyllaceae</taxon>
        <taxon>Schizophyllum</taxon>
    </lineage>
</organism>
<dbReference type="Pfam" id="PF01464">
    <property type="entry name" value="SLT"/>
    <property type="match status" value="1"/>
</dbReference>
<dbReference type="eggNOG" id="ENOG502RZDF">
    <property type="taxonomic scope" value="Eukaryota"/>
</dbReference>
<sequence>MKLAALLLAAVSACALAHDARGLNSDSRQEVARHMRLAKKNAPLDVQPITGRTRRAKNKRQCRERQNTATPPASSEQAQPTQDSGKKDGGKKDGDKANTGNVNVEWAPPADSGNNWDNGGNWGANLIKVATDAVCGDSGATADISATAGPNGRIDWLNCGLNDGGWHPPFVTINDVVTVDLNEAIQKDNSPFKACQDFVWAFQQYGNENGIPPIMLASFAMQESTCNPNTVGGNGEQGLMQITQDKCGGAPGGNCKDVAYNVRTGAEYFKSVLDSNGGDLLQSIANYNGWRVGMTYGDATAAQWNGNCFAQNNLDYLHQFLNGWCQNIDAYTHQPPLGQYFNLNACY</sequence>
<dbReference type="SUPFAM" id="SSF53955">
    <property type="entry name" value="Lysozyme-like"/>
    <property type="match status" value="1"/>
</dbReference>
<dbReference type="EMBL" id="GL377309">
    <property type="protein sequence ID" value="EFI94674.1"/>
    <property type="molecule type" value="Genomic_DNA"/>
</dbReference>
<feature type="region of interest" description="Disordered" evidence="1">
    <location>
        <begin position="27"/>
        <end position="118"/>
    </location>
</feature>
<dbReference type="RefSeq" id="XP_003029577.1">
    <property type="nucleotide sequence ID" value="XM_003029531.1"/>
</dbReference>
<evidence type="ECO:0000259" key="3">
    <source>
        <dbReference type="Pfam" id="PF01464"/>
    </source>
</evidence>
<protein>
    <submittedName>
        <fullName evidence="4">Glycoside hydrolase family 23 protein</fullName>
    </submittedName>
</protein>
<dbReference type="Proteomes" id="UP000007431">
    <property type="component" value="Unassembled WGS sequence"/>
</dbReference>
<dbReference type="HOGENOM" id="CLU_051871_1_0_1"/>
<name>D8QB14_SCHCM</name>
<dbReference type="OMA" id="NGWFTAG"/>
<dbReference type="GO" id="GO:0016787">
    <property type="term" value="F:hydrolase activity"/>
    <property type="evidence" value="ECO:0007669"/>
    <property type="project" value="UniProtKB-KW"/>
</dbReference>
<evidence type="ECO:0000256" key="1">
    <source>
        <dbReference type="SAM" id="MobiDB-lite"/>
    </source>
</evidence>
<dbReference type="AlphaFoldDB" id="D8QB14"/>
<evidence type="ECO:0000313" key="4">
    <source>
        <dbReference type="EMBL" id="EFI94674.1"/>
    </source>
</evidence>
<keyword evidence="4" id="KW-0378">Hydrolase</keyword>
<evidence type="ECO:0000256" key="2">
    <source>
        <dbReference type="SAM" id="SignalP"/>
    </source>
</evidence>
<evidence type="ECO:0000313" key="5">
    <source>
        <dbReference type="Proteomes" id="UP000007431"/>
    </source>
</evidence>
<feature type="chain" id="PRO_5003120735" evidence="2">
    <location>
        <begin position="23"/>
        <end position="347"/>
    </location>
</feature>
<dbReference type="KEGG" id="scm:SCHCO_02633289"/>
<proteinExistence type="predicted"/>
<keyword evidence="2" id="KW-0732">Signal</keyword>
<dbReference type="VEuPathDB" id="FungiDB:SCHCODRAFT_02633289"/>
<reference evidence="4 5" key="1">
    <citation type="journal article" date="2010" name="Nat. Biotechnol.">
        <title>Genome sequence of the model mushroom Schizophyllum commune.</title>
        <authorList>
            <person name="Ohm R.A."/>
            <person name="de Jong J.F."/>
            <person name="Lugones L.G."/>
            <person name="Aerts A."/>
            <person name="Kothe E."/>
            <person name="Stajich J.E."/>
            <person name="de Vries R.P."/>
            <person name="Record E."/>
            <person name="Levasseur A."/>
            <person name="Baker S.E."/>
            <person name="Bartholomew K.A."/>
            <person name="Coutinho P.M."/>
            <person name="Erdmann S."/>
            <person name="Fowler T.J."/>
            <person name="Gathman A.C."/>
            <person name="Lombard V."/>
            <person name="Henrissat B."/>
            <person name="Knabe N."/>
            <person name="Kuees U."/>
            <person name="Lilly W.W."/>
            <person name="Lindquist E."/>
            <person name="Lucas S."/>
            <person name="Magnuson J.K."/>
            <person name="Piumi F."/>
            <person name="Raudaskoski M."/>
            <person name="Salamov A."/>
            <person name="Schmutz J."/>
            <person name="Schwarze F.W.M.R."/>
            <person name="vanKuyk P.A."/>
            <person name="Horton J.S."/>
            <person name="Grigoriev I.V."/>
            <person name="Woesten H.A.B."/>
        </authorList>
    </citation>
    <scope>NUCLEOTIDE SEQUENCE [LARGE SCALE GENOMIC DNA]</scope>
    <source>
        <strain evidence="5">H4-8 / FGSC 9210</strain>
    </source>
</reference>
<feature type="compositionally biased region" description="Polar residues" evidence="1">
    <location>
        <begin position="67"/>
        <end position="82"/>
    </location>
</feature>
<dbReference type="InterPro" id="IPR008258">
    <property type="entry name" value="Transglycosylase_SLT_dom_1"/>
</dbReference>
<dbReference type="InterPro" id="IPR023346">
    <property type="entry name" value="Lysozyme-like_dom_sf"/>
</dbReference>